<organism evidence="2 3">
    <name type="scientific">Hermetia illucens</name>
    <name type="common">Black soldier fly</name>
    <dbReference type="NCBI Taxonomy" id="343691"/>
    <lineage>
        <taxon>Eukaryota</taxon>
        <taxon>Metazoa</taxon>
        <taxon>Ecdysozoa</taxon>
        <taxon>Arthropoda</taxon>
        <taxon>Hexapoda</taxon>
        <taxon>Insecta</taxon>
        <taxon>Pterygota</taxon>
        <taxon>Neoptera</taxon>
        <taxon>Endopterygota</taxon>
        <taxon>Diptera</taxon>
        <taxon>Brachycera</taxon>
        <taxon>Stratiomyomorpha</taxon>
        <taxon>Stratiomyidae</taxon>
        <taxon>Hermetiinae</taxon>
        <taxon>Hermetia</taxon>
    </lineage>
</organism>
<gene>
    <name evidence="2" type="ORF">HERILL_LOCUS4374</name>
</gene>
<dbReference type="GO" id="GO:0015631">
    <property type="term" value="F:tubulin binding"/>
    <property type="evidence" value="ECO:0007669"/>
    <property type="project" value="InterPro"/>
</dbReference>
<accession>A0A7R8UI18</accession>
<dbReference type="AlphaFoldDB" id="A0A7R8UI18"/>
<evidence type="ECO:0000256" key="1">
    <source>
        <dbReference type="ARBA" id="ARBA00010994"/>
    </source>
</evidence>
<protein>
    <submittedName>
        <fullName evidence="2">Uncharacterized protein</fullName>
    </submittedName>
</protein>
<evidence type="ECO:0000313" key="3">
    <source>
        <dbReference type="Proteomes" id="UP000594454"/>
    </source>
</evidence>
<dbReference type="Gene3D" id="1.10.238.10">
    <property type="entry name" value="EF-hand"/>
    <property type="match status" value="1"/>
</dbReference>
<dbReference type="InParanoid" id="A0A7R8UI18"/>
<dbReference type="SUPFAM" id="SSF47473">
    <property type="entry name" value="EF-hand"/>
    <property type="match status" value="1"/>
</dbReference>
<dbReference type="EMBL" id="LR899010">
    <property type="protein sequence ID" value="CAD7081257.1"/>
    <property type="molecule type" value="Genomic_DNA"/>
</dbReference>
<keyword evidence="3" id="KW-1185">Reference proteome</keyword>
<proteinExistence type="inferred from homology"/>
<dbReference type="FunCoup" id="A0A7R8UI18">
    <property type="interactions" value="6"/>
</dbReference>
<dbReference type="OMA" id="WLISARI"/>
<sequence>MAKTTKEDDGEEVEVVTFESLFDAYSNFGPNSAEGEVGILLSQVDLWMKQAKLIDGNVTLTDTGMVFNKFKKRRITLQEYEQFLLDLCERKKLNIEDIKGKLFNAGMPTLAPKIA</sequence>
<dbReference type="InterPro" id="IPR008907">
    <property type="entry name" value="TPP/p25"/>
</dbReference>
<reference evidence="2 3" key="1">
    <citation type="submission" date="2020-11" db="EMBL/GenBank/DDBJ databases">
        <authorList>
            <person name="Wallbank WR R."/>
            <person name="Pardo Diaz C."/>
            <person name="Kozak K."/>
            <person name="Martin S."/>
            <person name="Jiggins C."/>
            <person name="Moest M."/>
            <person name="Warren A I."/>
            <person name="Generalovic N T."/>
            <person name="Byers J.R.P. K."/>
            <person name="Montejo-Kovacevich G."/>
            <person name="Yen C E."/>
        </authorList>
    </citation>
    <scope>NUCLEOTIDE SEQUENCE [LARGE SCALE GENOMIC DNA]</scope>
</reference>
<name>A0A7R8UI18_HERIL</name>
<dbReference type="InterPro" id="IPR011992">
    <property type="entry name" value="EF-hand-dom_pair"/>
</dbReference>
<dbReference type="Pfam" id="PF05517">
    <property type="entry name" value="p25-alpha"/>
    <property type="match status" value="1"/>
</dbReference>
<evidence type="ECO:0000313" key="2">
    <source>
        <dbReference type="EMBL" id="CAD7081257.1"/>
    </source>
</evidence>
<dbReference type="GO" id="GO:0046785">
    <property type="term" value="P:microtubule polymerization"/>
    <property type="evidence" value="ECO:0007669"/>
    <property type="project" value="InterPro"/>
</dbReference>
<dbReference type="Proteomes" id="UP000594454">
    <property type="component" value="Chromosome 2"/>
</dbReference>
<comment type="similarity">
    <text evidence="1">Belongs to the TPPP family.</text>
</comment>